<proteinExistence type="predicted"/>
<accession>A0A453HXV6</accession>
<reference evidence="1" key="3">
    <citation type="journal article" date="2017" name="Nature">
        <title>Genome sequence of the progenitor of the wheat D genome Aegilops tauschii.</title>
        <authorList>
            <person name="Luo M.C."/>
            <person name="Gu Y.Q."/>
            <person name="Puiu D."/>
            <person name="Wang H."/>
            <person name="Twardziok S.O."/>
            <person name="Deal K.R."/>
            <person name="Huo N."/>
            <person name="Zhu T."/>
            <person name="Wang L."/>
            <person name="Wang Y."/>
            <person name="McGuire P.E."/>
            <person name="Liu S."/>
            <person name="Long H."/>
            <person name="Ramasamy R.K."/>
            <person name="Rodriguez J.C."/>
            <person name="Van S.L."/>
            <person name="Yuan L."/>
            <person name="Wang Z."/>
            <person name="Xia Z."/>
            <person name="Xiao L."/>
            <person name="Anderson O.D."/>
            <person name="Ouyang S."/>
            <person name="Liang Y."/>
            <person name="Zimin A.V."/>
            <person name="Pertea G."/>
            <person name="Qi P."/>
            <person name="Bennetzen J.L."/>
            <person name="Dai X."/>
            <person name="Dawson M.W."/>
            <person name="Muller H.G."/>
            <person name="Kugler K."/>
            <person name="Rivarola-Duarte L."/>
            <person name="Spannagl M."/>
            <person name="Mayer K.F.X."/>
            <person name="Lu F.H."/>
            <person name="Bevan M.W."/>
            <person name="Leroy P."/>
            <person name="Li P."/>
            <person name="You F.M."/>
            <person name="Sun Q."/>
            <person name="Liu Z."/>
            <person name="Lyons E."/>
            <person name="Wicker T."/>
            <person name="Salzberg S.L."/>
            <person name="Devos K.M."/>
            <person name="Dvorak J."/>
        </authorList>
    </citation>
    <scope>NUCLEOTIDE SEQUENCE [LARGE SCALE GENOMIC DNA]</scope>
    <source>
        <strain evidence="1">cv. AL8/78</strain>
    </source>
</reference>
<evidence type="ECO:0000313" key="1">
    <source>
        <dbReference type="EnsemblPlants" id="AET4Gv20349000.1"/>
    </source>
</evidence>
<sequence length="60" mass="6995">VNDIFLFNEIIGHLGLVQLPSKGRQYTWSNMQTSPLLEQIDWFFTLVAWTSDHPNTMVFP</sequence>
<reference evidence="1" key="4">
    <citation type="submission" date="2019-03" db="UniProtKB">
        <authorList>
            <consortium name="EnsemblPlants"/>
        </authorList>
    </citation>
    <scope>IDENTIFICATION</scope>
</reference>
<dbReference type="Proteomes" id="UP000015105">
    <property type="component" value="Chromosome 4D"/>
</dbReference>
<dbReference type="Gramene" id="AET4Gv20349000.1">
    <property type="protein sequence ID" value="AET4Gv20349000.1"/>
    <property type="gene ID" value="AET4Gv20349000"/>
</dbReference>
<name>A0A453HXV6_AEGTS</name>
<reference evidence="1" key="5">
    <citation type="journal article" date="2021" name="G3 (Bethesda)">
        <title>Aegilops tauschii genome assembly Aet v5.0 features greater sequence contiguity and improved annotation.</title>
        <authorList>
            <person name="Wang L."/>
            <person name="Zhu T."/>
            <person name="Rodriguez J.C."/>
            <person name="Deal K.R."/>
            <person name="Dubcovsky J."/>
            <person name="McGuire P.E."/>
            <person name="Lux T."/>
            <person name="Spannagl M."/>
            <person name="Mayer K.F.X."/>
            <person name="Baldrich P."/>
            <person name="Meyers B.C."/>
            <person name="Huo N."/>
            <person name="Gu Y.Q."/>
            <person name="Zhou H."/>
            <person name="Devos K.M."/>
            <person name="Bennetzen J.L."/>
            <person name="Unver T."/>
            <person name="Budak H."/>
            <person name="Gulick P.J."/>
            <person name="Galiba G."/>
            <person name="Kalapos B."/>
            <person name="Nelson D.R."/>
            <person name="Li P."/>
            <person name="You F.M."/>
            <person name="Luo M.C."/>
            <person name="Dvorak J."/>
        </authorList>
    </citation>
    <scope>NUCLEOTIDE SEQUENCE [LARGE SCALE GENOMIC DNA]</scope>
    <source>
        <strain evidence="1">cv. AL8/78</strain>
    </source>
</reference>
<reference evidence="2" key="1">
    <citation type="journal article" date="2014" name="Science">
        <title>Ancient hybridizations among the ancestral genomes of bread wheat.</title>
        <authorList>
            <consortium name="International Wheat Genome Sequencing Consortium,"/>
            <person name="Marcussen T."/>
            <person name="Sandve S.R."/>
            <person name="Heier L."/>
            <person name="Spannagl M."/>
            <person name="Pfeifer M."/>
            <person name="Jakobsen K.S."/>
            <person name="Wulff B.B."/>
            <person name="Steuernagel B."/>
            <person name="Mayer K.F."/>
            <person name="Olsen O.A."/>
        </authorList>
    </citation>
    <scope>NUCLEOTIDE SEQUENCE [LARGE SCALE GENOMIC DNA]</scope>
    <source>
        <strain evidence="2">cv. AL8/78</strain>
    </source>
</reference>
<evidence type="ECO:0000313" key="2">
    <source>
        <dbReference type="Proteomes" id="UP000015105"/>
    </source>
</evidence>
<reference evidence="2" key="2">
    <citation type="journal article" date="2017" name="Nat. Plants">
        <title>The Aegilops tauschii genome reveals multiple impacts of transposons.</title>
        <authorList>
            <person name="Zhao G."/>
            <person name="Zou C."/>
            <person name="Li K."/>
            <person name="Wang K."/>
            <person name="Li T."/>
            <person name="Gao L."/>
            <person name="Zhang X."/>
            <person name="Wang H."/>
            <person name="Yang Z."/>
            <person name="Liu X."/>
            <person name="Jiang W."/>
            <person name="Mao L."/>
            <person name="Kong X."/>
            <person name="Jiao Y."/>
            <person name="Jia J."/>
        </authorList>
    </citation>
    <scope>NUCLEOTIDE SEQUENCE [LARGE SCALE GENOMIC DNA]</scope>
    <source>
        <strain evidence="2">cv. AL8/78</strain>
    </source>
</reference>
<dbReference type="EnsemblPlants" id="AET4Gv20349000.1">
    <property type="protein sequence ID" value="AET4Gv20349000.1"/>
    <property type="gene ID" value="AET4Gv20349000"/>
</dbReference>
<dbReference type="AlphaFoldDB" id="A0A453HXV6"/>
<keyword evidence="2" id="KW-1185">Reference proteome</keyword>
<organism evidence="1 2">
    <name type="scientific">Aegilops tauschii subsp. strangulata</name>
    <name type="common">Goatgrass</name>
    <dbReference type="NCBI Taxonomy" id="200361"/>
    <lineage>
        <taxon>Eukaryota</taxon>
        <taxon>Viridiplantae</taxon>
        <taxon>Streptophyta</taxon>
        <taxon>Embryophyta</taxon>
        <taxon>Tracheophyta</taxon>
        <taxon>Spermatophyta</taxon>
        <taxon>Magnoliopsida</taxon>
        <taxon>Liliopsida</taxon>
        <taxon>Poales</taxon>
        <taxon>Poaceae</taxon>
        <taxon>BOP clade</taxon>
        <taxon>Pooideae</taxon>
        <taxon>Triticodae</taxon>
        <taxon>Triticeae</taxon>
        <taxon>Triticinae</taxon>
        <taxon>Aegilops</taxon>
    </lineage>
</organism>
<protein>
    <submittedName>
        <fullName evidence="1">Uncharacterized protein</fullName>
    </submittedName>
</protein>